<dbReference type="OrthoDB" id="1496093at2"/>
<protein>
    <submittedName>
        <fullName evidence="2">Uncharacterized protein</fullName>
    </submittedName>
</protein>
<evidence type="ECO:0000313" key="2">
    <source>
        <dbReference type="EMBL" id="TKC02636.1"/>
    </source>
</evidence>
<evidence type="ECO:0000313" key="3">
    <source>
        <dbReference type="Proteomes" id="UP000310477"/>
    </source>
</evidence>
<dbReference type="EMBL" id="SWBO01000002">
    <property type="protein sequence ID" value="TKC02636.1"/>
    <property type="molecule type" value="Genomic_DNA"/>
</dbReference>
<organism evidence="2 3">
    <name type="scientific">Pedobacter cryotolerans</name>
    <dbReference type="NCBI Taxonomy" id="2571270"/>
    <lineage>
        <taxon>Bacteria</taxon>
        <taxon>Pseudomonadati</taxon>
        <taxon>Bacteroidota</taxon>
        <taxon>Sphingobacteriia</taxon>
        <taxon>Sphingobacteriales</taxon>
        <taxon>Sphingobacteriaceae</taxon>
        <taxon>Pedobacter</taxon>
    </lineage>
</organism>
<reference evidence="2 3" key="1">
    <citation type="submission" date="2019-04" db="EMBL/GenBank/DDBJ databases">
        <title>Pedobacter sp. AR-2-6 sp. nov., isolated from Arctic soil.</title>
        <authorList>
            <person name="Dahal R.H."/>
            <person name="Kim D.-U."/>
        </authorList>
    </citation>
    <scope>NUCLEOTIDE SEQUENCE [LARGE SCALE GENOMIC DNA]</scope>
    <source>
        <strain evidence="2 3">AR-2-6</strain>
    </source>
</reference>
<gene>
    <name evidence="2" type="ORF">FA045_05005</name>
</gene>
<dbReference type="Proteomes" id="UP000310477">
    <property type="component" value="Unassembled WGS sequence"/>
</dbReference>
<dbReference type="RefSeq" id="WP_136875092.1">
    <property type="nucleotide sequence ID" value="NZ_SWBO01000002.1"/>
</dbReference>
<keyword evidence="1" id="KW-1133">Transmembrane helix</keyword>
<name>A0A4U1C8I5_9SPHI</name>
<keyword evidence="1" id="KW-0472">Membrane</keyword>
<proteinExistence type="predicted"/>
<keyword evidence="1" id="KW-0812">Transmembrane</keyword>
<sequence length="145" mass="16742">MEIISLIVAIVAFVFSAITYLVHDRRLKKQEGLLNTYQLQKYEEEKVDLQKAVIRANVIRGDKGRITIKVFNAGKAVAKNIHLKFIGDQEIMIGSNPFPFEFLNPQEGTEMNLFSYVGSPDKLLIELRWDDEFQEQNTHQQMLTL</sequence>
<comment type="caution">
    <text evidence="2">The sequence shown here is derived from an EMBL/GenBank/DDBJ whole genome shotgun (WGS) entry which is preliminary data.</text>
</comment>
<dbReference type="AlphaFoldDB" id="A0A4U1C8I5"/>
<accession>A0A4U1C8I5</accession>
<keyword evidence="3" id="KW-1185">Reference proteome</keyword>
<evidence type="ECO:0000256" key="1">
    <source>
        <dbReference type="SAM" id="Phobius"/>
    </source>
</evidence>
<feature type="transmembrane region" description="Helical" evidence="1">
    <location>
        <begin position="6"/>
        <end position="23"/>
    </location>
</feature>